<dbReference type="EMBL" id="JACOPG010000002">
    <property type="protein sequence ID" value="MBC5685779.1"/>
    <property type="molecule type" value="Genomic_DNA"/>
</dbReference>
<dbReference type="PROSITE" id="PS51781">
    <property type="entry name" value="SH3B"/>
    <property type="match status" value="1"/>
</dbReference>
<comment type="similarity">
    <text evidence="1">Belongs to the peptidase C40 family.</text>
</comment>
<keyword evidence="2" id="KW-0645">Protease</keyword>
<evidence type="ECO:0000259" key="8">
    <source>
        <dbReference type="PROSITE" id="PS51935"/>
    </source>
</evidence>
<feature type="chain" id="PRO_5046343964" evidence="6">
    <location>
        <begin position="29"/>
        <end position="398"/>
    </location>
</feature>
<gene>
    <name evidence="9" type="ORF">H8R94_04040</name>
</gene>
<keyword evidence="6" id="KW-0732">Signal</keyword>
<evidence type="ECO:0000256" key="1">
    <source>
        <dbReference type="ARBA" id="ARBA00007074"/>
    </source>
</evidence>
<feature type="domain" description="NlpC/P60" evidence="8">
    <location>
        <begin position="285"/>
        <end position="398"/>
    </location>
</feature>
<proteinExistence type="inferred from homology"/>
<dbReference type="Pfam" id="PF08239">
    <property type="entry name" value="SH3_3"/>
    <property type="match status" value="2"/>
</dbReference>
<dbReference type="Pfam" id="PF00877">
    <property type="entry name" value="NLPC_P60"/>
    <property type="match status" value="1"/>
</dbReference>
<dbReference type="PANTHER" id="PTHR47053">
    <property type="entry name" value="MUREIN DD-ENDOPEPTIDASE MEPH-RELATED"/>
    <property type="match status" value="1"/>
</dbReference>
<evidence type="ECO:0000256" key="4">
    <source>
        <dbReference type="ARBA" id="ARBA00022807"/>
    </source>
</evidence>
<evidence type="ECO:0000256" key="6">
    <source>
        <dbReference type="SAM" id="SignalP"/>
    </source>
</evidence>
<evidence type="ECO:0000259" key="7">
    <source>
        <dbReference type="PROSITE" id="PS51781"/>
    </source>
</evidence>
<evidence type="ECO:0000256" key="3">
    <source>
        <dbReference type="ARBA" id="ARBA00022801"/>
    </source>
</evidence>
<accession>A0ABR7GEC1</accession>
<dbReference type="InterPro" id="IPR000064">
    <property type="entry name" value="NLP_P60_dom"/>
</dbReference>
<name>A0ABR7GEC1_9FIRM</name>
<feature type="domain" description="SH3b" evidence="7">
    <location>
        <begin position="91"/>
        <end position="157"/>
    </location>
</feature>
<protein>
    <submittedName>
        <fullName evidence="9">SH3 domain-containing protein</fullName>
    </submittedName>
</protein>
<sequence>MRKDGKIKISYAVAAGVLLGSVSMTSLASPVAGVVGMASTDSATVASNSYSTLSGVSLTLANILSDASAAANNTSDVASNDTTTVEQTQQSEYANVAIAQVDNYVNIRSTPSEDGDVVGKLYNKSAATVLATEGDWYQITSGNCTGYVKCEFVVVGDEELAKSVSTRLATVTTQTLYVREQPTTESSVEGMVPEGDDLVVTDESMADTGWVKVSLLDYEGYVSLEFVTLSTDYVTAESKEEEEARLAKEEAERKAAAAAAAASSRKSSGGSYYTGGSSSYASPSGSGGSAVVGYASQFVGNPYVYGGSSLTNGTDCSGFVMSVYSAFGVGLPHSSSAMRSVGYGVDVNSMQAGDIVCYSGHVGIYTGNGTIVNALNSSSGITYTNVNYSPILAVRRIY</sequence>
<dbReference type="SUPFAM" id="SSF54001">
    <property type="entry name" value="Cysteine proteinases"/>
    <property type="match status" value="1"/>
</dbReference>
<dbReference type="InterPro" id="IPR051202">
    <property type="entry name" value="Peptidase_C40"/>
</dbReference>
<feature type="signal peptide" evidence="6">
    <location>
        <begin position="1"/>
        <end position="28"/>
    </location>
</feature>
<dbReference type="SMART" id="SM00287">
    <property type="entry name" value="SH3b"/>
    <property type="match status" value="2"/>
</dbReference>
<dbReference type="InterPro" id="IPR038765">
    <property type="entry name" value="Papain-like_cys_pep_sf"/>
</dbReference>
<keyword evidence="3" id="KW-0378">Hydrolase</keyword>
<evidence type="ECO:0000313" key="10">
    <source>
        <dbReference type="Proteomes" id="UP000643810"/>
    </source>
</evidence>
<dbReference type="InterPro" id="IPR003646">
    <property type="entry name" value="SH3-like_bac-type"/>
</dbReference>
<dbReference type="Gene3D" id="3.90.1720.10">
    <property type="entry name" value="endopeptidase domain like (from Nostoc punctiforme)"/>
    <property type="match status" value="1"/>
</dbReference>
<evidence type="ECO:0000256" key="2">
    <source>
        <dbReference type="ARBA" id="ARBA00022670"/>
    </source>
</evidence>
<reference evidence="9 10" key="1">
    <citation type="submission" date="2020-08" db="EMBL/GenBank/DDBJ databases">
        <title>Genome public.</title>
        <authorList>
            <person name="Liu C."/>
            <person name="Sun Q."/>
        </authorList>
    </citation>
    <scope>NUCLEOTIDE SEQUENCE [LARGE SCALE GENOMIC DNA]</scope>
    <source>
        <strain evidence="9 10">NSJ-9</strain>
    </source>
</reference>
<dbReference type="PROSITE" id="PS51935">
    <property type="entry name" value="NLPC_P60"/>
    <property type="match status" value="1"/>
</dbReference>
<evidence type="ECO:0000256" key="5">
    <source>
        <dbReference type="SAM" id="Coils"/>
    </source>
</evidence>
<organism evidence="9 10">
    <name type="scientific">Roseburia lenta</name>
    <dbReference type="NCBI Taxonomy" id="2763061"/>
    <lineage>
        <taxon>Bacteria</taxon>
        <taxon>Bacillati</taxon>
        <taxon>Bacillota</taxon>
        <taxon>Clostridia</taxon>
        <taxon>Lachnospirales</taxon>
        <taxon>Lachnospiraceae</taxon>
        <taxon>Roseburia</taxon>
    </lineage>
</organism>
<keyword evidence="4" id="KW-0788">Thiol protease</keyword>
<dbReference type="Proteomes" id="UP000643810">
    <property type="component" value="Unassembled WGS sequence"/>
</dbReference>
<dbReference type="PANTHER" id="PTHR47053:SF1">
    <property type="entry name" value="MUREIN DD-ENDOPEPTIDASE MEPH-RELATED"/>
    <property type="match status" value="1"/>
</dbReference>
<dbReference type="RefSeq" id="WP_178011024.1">
    <property type="nucleotide sequence ID" value="NZ_JACOPG010000002.1"/>
</dbReference>
<comment type="caution">
    <text evidence="9">The sequence shown here is derived from an EMBL/GenBank/DDBJ whole genome shotgun (WGS) entry which is preliminary data.</text>
</comment>
<evidence type="ECO:0000313" key="9">
    <source>
        <dbReference type="EMBL" id="MBC5685779.1"/>
    </source>
</evidence>
<feature type="coiled-coil region" evidence="5">
    <location>
        <begin position="234"/>
        <end position="261"/>
    </location>
</feature>
<keyword evidence="10" id="KW-1185">Reference proteome</keyword>
<dbReference type="Gene3D" id="2.30.30.40">
    <property type="entry name" value="SH3 Domains"/>
    <property type="match status" value="2"/>
</dbReference>
<keyword evidence="5" id="KW-0175">Coiled coil</keyword>